<name>S7NLS4_MYOBR</name>
<feature type="region of interest" description="Disordered" evidence="3">
    <location>
        <begin position="460"/>
        <end position="482"/>
    </location>
</feature>
<reference evidence="5 6" key="1">
    <citation type="journal article" date="2013" name="Nat. Commun.">
        <title>Genome analysis reveals insights into physiology and longevity of the Brandt's bat Myotis brandtii.</title>
        <authorList>
            <person name="Seim I."/>
            <person name="Fang X."/>
            <person name="Xiong Z."/>
            <person name="Lobanov A.V."/>
            <person name="Huang Z."/>
            <person name="Ma S."/>
            <person name="Feng Y."/>
            <person name="Turanov A.A."/>
            <person name="Zhu Y."/>
            <person name="Lenz T.L."/>
            <person name="Gerashchenko M.V."/>
            <person name="Fan D."/>
            <person name="Hee Yim S."/>
            <person name="Yao X."/>
            <person name="Jordan D."/>
            <person name="Xiong Y."/>
            <person name="Ma Y."/>
            <person name="Lyapunov A.N."/>
            <person name="Chen G."/>
            <person name="Kulakova O.I."/>
            <person name="Sun Y."/>
            <person name="Lee S.G."/>
            <person name="Bronson R.T."/>
            <person name="Moskalev A.A."/>
            <person name="Sunyaev S.R."/>
            <person name="Zhang G."/>
            <person name="Krogh A."/>
            <person name="Wang J."/>
            <person name="Gladyshev V.N."/>
        </authorList>
    </citation>
    <scope>NUCLEOTIDE SEQUENCE [LARGE SCALE GENOMIC DNA]</scope>
</reference>
<dbReference type="InterPro" id="IPR032777">
    <property type="entry name" value="DUF4515"/>
</dbReference>
<evidence type="ECO:0000256" key="1">
    <source>
        <dbReference type="ARBA" id="ARBA00023054"/>
    </source>
</evidence>
<evidence type="ECO:0000259" key="4">
    <source>
        <dbReference type="Pfam" id="PF14988"/>
    </source>
</evidence>
<gene>
    <name evidence="5" type="ORF">D623_10014776</name>
</gene>
<dbReference type="EMBL" id="KE164545">
    <property type="protein sequence ID" value="EPQ18549.1"/>
    <property type="molecule type" value="Genomic_DNA"/>
</dbReference>
<evidence type="ECO:0000256" key="2">
    <source>
        <dbReference type="SAM" id="Coils"/>
    </source>
</evidence>
<sequence length="482" mass="54961">MAGSWRYWDQDCKSLEEGAFTLVGTTLKPQGSRPPGRPRYRRSPGHGRRLRKKDVQITPSAQGVGTRAAGDQSARATPQPRARAPASTTAPPRTKVPRKTEAKSTKVLQLKGPVGSGVPLKTTVGWTEWSVAEPGPQKSRTFSALSRTFHEWQVSATSSLASVALSDPWDEDLGSRSKFADDFGIPPTSYLGLIIDSLKLEKPTRAALRLMEKTMEVLKLDRQIKEARIQQKVVLEETRLLLDEKCQVQADTKFMLDHLTNKTEEYRREINKLWDDYAQESGEIQRKRHELASKYAKQTSELQKQLLEKERKEFDLKQQLRAMRDISLVKEKQDKELQTLHEELKKARAETMAKAYAQYLQEKASLEAQLSEPETSLLGRRERRALKKKAQALEVAAEKVAFEFCRDLLIENQWAHKKLMQQSQQYQEVLATLSCLQDLKKQLQQEQWYTECLIRGRQRLQQGAPKTTKTPSLGSKSKPNPQ</sequence>
<feature type="compositionally biased region" description="Basic residues" evidence="3">
    <location>
        <begin position="36"/>
        <end position="52"/>
    </location>
</feature>
<protein>
    <submittedName>
        <fullName evidence="5">Coiled-coil domain-containing protein 121</fullName>
    </submittedName>
</protein>
<dbReference type="AlphaFoldDB" id="S7NLS4"/>
<evidence type="ECO:0000313" key="5">
    <source>
        <dbReference type="EMBL" id="EPQ18549.1"/>
    </source>
</evidence>
<proteinExistence type="predicted"/>
<dbReference type="Proteomes" id="UP000052978">
    <property type="component" value="Unassembled WGS sequence"/>
</dbReference>
<evidence type="ECO:0000256" key="3">
    <source>
        <dbReference type="SAM" id="MobiDB-lite"/>
    </source>
</evidence>
<feature type="region of interest" description="Disordered" evidence="3">
    <location>
        <begin position="23"/>
        <end position="105"/>
    </location>
</feature>
<dbReference type="Pfam" id="PF14988">
    <property type="entry name" value="DUF4515"/>
    <property type="match status" value="1"/>
</dbReference>
<keyword evidence="1 2" id="KW-0175">Coiled coil</keyword>
<keyword evidence="6" id="KW-1185">Reference proteome</keyword>
<feature type="compositionally biased region" description="Low complexity" evidence="3">
    <location>
        <begin position="72"/>
        <end position="93"/>
    </location>
</feature>
<feature type="coiled-coil region" evidence="2">
    <location>
        <begin position="292"/>
        <end position="369"/>
    </location>
</feature>
<feature type="domain" description="DUF4515" evidence="4">
    <location>
        <begin position="251"/>
        <end position="453"/>
    </location>
</feature>
<accession>S7NLS4</accession>
<dbReference type="PANTHER" id="PTHR14845">
    <property type="entry name" value="COILED-COIL DOMAIN-CONTAINING 166"/>
    <property type="match status" value="1"/>
</dbReference>
<dbReference type="PANTHER" id="PTHR14845:SF3">
    <property type="entry name" value="COILED-COIL DOMAIN CONTAINING 121, RETROGENE 1"/>
    <property type="match status" value="1"/>
</dbReference>
<organism evidence="5 6">
    <name type="scientific">Myotis brandtii</name>
    <name type="common">Brandt's bat</name>
    <dbReference type="NCBI Taxonomy" id="109478"/>
    <lineage>
        <taxon>Eukaryota</taxon>
        <taxon>Metazoa</taxon>
        <taxon>Chordata</taxon>
        <taxon>Craniata</taxon>
        <taxon>Vertebrata</taxon>
        <taxon>Euteleostomi</taxon>
        <taxon>Mammalia</taxon>
        <taxon>Eutheria</taxon>
        <taxon>Laurasiatheria</taxon>
        <taxon>Chiroptera</taxon>
        <taxon>Yangochiroptera</taxon>
        <taxon>Vespertilionidae</taxon>
        <taxon>Myotis</taxon>
    </lineage>
</organism>
<evidence type="ECO:0000313" key="6">
    <source>
        <dbReference type="Proteomes" id="UP000052978"/>
    </source>
</evidence>